<accession>A0A7M3DPL1</accession>
<dbReference type="Proteomes" id="UP000292974">
    <property type="component" value="Unassembled WGS sequence"/>
</dbReference>
<evidence type="ECO:0000313" key="2">
    <source>
        <dbReference type="EMBL" id="TAY50615.1"/>
    </source>
</evidence>
<dbReference type="EMBL" id="SIOP01000001">
    <property type="protein sequence ID" value="TAY50615.1"/>
    <property type="molecule type" value="Genomic_DNA"/>
</dbReference>
<keyword evidence="2" id="KW-0808">Transferase</keyword>
<dbReference type="GO" id="GO:0030649">
    <property type="term" value="P:aminoglycoside antibiotic catabolic process"/>
    <property type="evidence" value="ECO:0007669"/>
    <property type="project" value="TreeGrafter"/>
</dbReference>
<organism evidence="2 3">
    <name type="scientific">Rhizobium leguminosarum</name>
    <dbReference type="NCBI Taxonomy" id="384"/>
    <lineage>
        <taxon>Bacteria</taxon>
        <taxon>Pseudomonadati</taxon>
        <taxon>Pseudomonadota</taxon>
        <taxon>Alphaproteobacteria</taxon>
        <taxon>Hyphomicrobiales</taxon>
        <taxon>Rhizobiaceae</taxon>
        <taxon>Rhizobium/Agrobacterium group</taxon>
        <taxon>Rhizobium</taxon>
    </lineage>
</organism>
<sequence length="381" mass="42083">MTSRIAVTQDADFIVRAYATSFGFTVQQTEAYVGKVGLENFYIADHEDTPAAVFALIATGHWFGGRAVPACNIAHVAILPEYRGLGLADAILEDAGAIAARRGALLTTLFASTRPVYRRGGYELAGSEIVYEAETSELYKIKEKYQCRQVTLPAALPTLASIHERQCVVEAGNLQRSTAQWSLLLTWPDPPTSIYVFDEDEDVAYVIIDTSNPECMIIRDWAALSGRAARCILRFLGTFSTVYPRVRWHGSAQDKLVFAMPDKGWRLVHQEEFLMRVLSARDALLARGYNAVTEQVTLEIMKGDQVETLSLSIENGTPYCRTHEAGSPIVKIASEHLATLYSGFRSASFLARAGWINGDRDGVMACDRIFSGPSPWVGEHF</sequence>
<reference evidence="2 3" key="1">
    <citation type="submission" date="2019-02" db="EMBL/GenBank/DDBJ databases">
        <title>The genomic architecture of introgression among sibling species of bacteria.</title>
        <authorList>
            <person name="Cavassim M.I.A."/>
            <person name="Moeskjaer S."/>
            <person name="Moslemi C."/>
            <person name="Fields B."/>
            <person name="Bachmann A."/>
            <person name="Vilhjalmsson B."/>
            <person name="Schierup M.H."/>
            <person name="Young J.P.W."/>
            <person name="Andersen S.U."/>
        </authorList>
    </citation>
    <scope>NUCLEOTIDE SEQUENCE [LARGE SCALE GENOMIC DNA]</scope>
    <source>
        <strain evidence="2 3">SM135B</strain>
    </source>
</reference>
<dbReference type="RefSeq" id="WP_130715656.1">
    <property type="nucleotide sequence ID" value="NZ_SIOP01000001.1"/>
</dbReference>
<comment type="caution">
    <text evidence="2">The sequence shown here is derived from an EMBL/GenBank/DDBJ whole genome shotgun (WGS) entry which is preliminary data.</text>
</comment>
<dbReference type="InterPro" id="IPR041380">
    <property type="entry name" value="Acetyltransf_17"/>
</dbReference>
<dbReference type="CDD" id="cd04301">
    <property type="entry name" value="NAT_SF"/>
    <property type="match status" value="1"/>
</dbReference>
<dbReference type="Pfam" id="PF13527">
    <property type="entry name" value="Acetyltransf_9"/>
    <property type="match status" value="1"/>
</dbReference>
<proteinExistence type="predicted"/>
<dbReference type="Gene3D" id="3.40.630.30">
    <property type="match status" value="2"/>
</dbReference>
<dbReference type="InterPro" id="IPR051554">
    <property type="entry name" value="Acetyltransferase_Eis"/>
</dbReference>
<dbReference type="InterPro" id="IPR036527">
    <property type="entry name" value="SCP2_sterol-bd_dom_sf"/>
</dbReference>
<evidence type="ECO:0000259" key="1">
    <source>
        <dbReference type="PROSITE" id="PS51186"/>
    </source>
</evidence>
<protein>
    <submittedName>
        <fullName evidence="2">GNAT family N-acetyltransferase</fullName>
    </submittedName>
</protein>
<dbReference type="InterPro" id="IPR000182">
    <property type="entry name" value="GNAT_dom"/>
</dbReference>
<feature type="domain" description="N-acetyltransferase" evidence="1">
    <location>
        <begin position="1"/>
        <end position="145"/>
    </location>
</feature>
<dbReference type="Gene3D" id="3.30.1050.10">
    <property type="entry name" value="SCP2 sterol-binding domain"/>
    <property type="match status" value="1"/>
</dbReference>
<dbReference type="PANTHER" id="PTHR37817">
    <property type="entry name" value="N-ACETYLTRANSFERASE EIS"/>
    <property type="match status" value="1"/>
</dbReference>
<dbReference type="SUPFAM" id="SSF55729">
    <property type="entry name" value="Acyl-CoA N-acyltransferases (Nat)"/>
    <property type="match status" value="1"/>
</dbReference>
<gene>
    <name evidence="2" type="ORF">ELH90_02255</name>
</gene>
<dbReference type="PANTHER" id="PTHR37817:SF1">
    <property type="entry name" value="N-ACETYLTRANSFERASE EIS"/>
    <property type="match status" value="1"/>
</dbReference>
<dbReference type="AlphaFoldDB" id="A0A7M3DPL1"/>
<dbReference type="PROSITE" id="PS51186">
    <property type="entry name" value="GNAT"/>
    <property type="match status" value="1"/>
</dbReference>
<dbReference type="Pfam" id="PF17668">
    <property type="entry name" value="Acetyltransf_17"/>
    <property type="match status" value="1"/>
</dbReference>
<dbReference type="Pfam" id="PF13530">
    <property type="entry name" value="SCP2_2"/>
    <property type="match status" value="1"/>
</dbReference>
<name>A0A7M3DPL1_RHILE</name>
<evidence type="ECO:0000313" key="3">
    <source>
        <dbReference type="Proteomes" id="UP000292974"/>
    </source>
</evidence>
<dbReference type="InterPro" id="IPR016181">
    <property type="entry name" value="Acyl_CoA_acyltransferase"/>
</dbReference>
<dbReference type="GO" id="GO:0034069">
    <property type="term" value="F:aminoglycoside N-acetyltransferase activity"/>
    <property type="evidence" value="ECO:0007669"/>
    <property type="project" value="TreeGrafter"/>
</dbReference>
<dbReference type="InterPro" id="IPR025559">
    <property type="entry name" value="Eis_dom"/>
</dbReference>
<dbReference type="SUPFAM" id="SSF55718">
    <property type="entry name" value="SCP-like"/>
    <property type="match status" value="1"/>
</dbReference>